<dbReference type="InParanoid" id="A0A146GE90"/>
<evidence type="ECO:0000313" key="4">
    <source>
        <dbReference type="EMBL" id="GAT34967.1"/>
    </source>
</evidence>
<dbReference type="SMART" id="SM00028">
    <property type="entry name" value="TPR"/>
    <property type="match status" value="2"/>
</dbReference>
<comment type="caution">
    <text evidence="4">The sequence shown here is derived from an EMBL/GenBank/DDBJ whole genome shotgun (WGS) entry which is preliminary data.</text>
</comment>
<dbReference type="InterPro" id="IPR011990">
    <property type="entry name" value="TPR-like_helical_dom_sf"/>
</dbReference>
<sequence length="125" mass="13866">MTPDPAAVELFEDATGDIALGDLDAAIEKYRNCVEMDATYFDAWHALGMALMKSGRYPEAIEAGLKAVDLNPNDQLAWSSLSLFYVRNHQIKEAESAGVKARILSWGGKIRKDDVPLPQQQQQEQ</sequence>
<dbReference type="OrthoDB" id="193791at2"/>
<reference evidence="5" key="1">
    <citation type="journal article" date="2017" name="Genome Announc.">
        <title>Draft Genome Sequence of Terrimicrobium sacchariphilum NM-5T, a Facultative Anaerobic Soil Bacterium of the Class Spartobacteria.</title>
        <authorList>
            <person name="Qiu Y.L."/>
            <person name="Tourlousse D.M."/>
            <person name="Matsuura N."/>
            <person name="Ohashi A."/>
            <person name="Sekiguchi Y."/>
        </authorList>
    </citation>
    <scope>NUCLEOTIDE SEQUENCE [LARGE SCALE GENOMIC DNA]</scope>
    <source>
        <strain evidence="5">NM-5</strain>
    </source>
</reference>
<evidence type="ECO:0000256" key="2">
    <source>
        <dbReference type="ARBA" id="ARBA00022803"/>
    </source>
</evidence>
<dbReference type="InterPro" id="IPR019734">
    <property type="entry name" value="TPR_rpt"/>
</dbReference>
<keyword evidence="5" id="KW-1185">Reference proteome</keyword>
<dbReference type="Gene3D" id="1.25.40.10">
    <property type="entry name" value="Tetratricopeptide repeat domain"/>
    <property type="match status" value="1"/>
</dbReference>
<protein>
    <submittedName>
        <fullName evidence="4">Tetratricopeptide repeat-containing protein</fullName>
    </submittedName>
</protein>
<dbReference type="PANTHER" id="PTHR16193">
    <property type="entry name" value="TETRATRICOPEPTIDE REPEAT PROTEIN 27"/>
    <property type="match status" value="1"/>
</dbReference>
<evidence type="ECO:0000313" key="5">
    <source>
        <dbReference type="Proteomes" id="UP000076023"/>
    </source>
</evidence>
<evidence type="ECO:0000256" key="1">
    <source>
        <dbReference type="ARBA" id="ARBA00022737"/>
    </source>
</evidence>
<dbReference type="InterPro" id="IPR013105">
    <property type="entry name" value="TPR_2"/>
</dbReference>
<feature type="repeat" description="TPR" evidence="3">
    <location>
        <begin position="41"/>
        <end position="74"/>
    </location>
</feature>
<dbReference type="PROSITE" id="PS50293">
    <property type="entry name" value="TPR_REGION"/>
    <property type="match status" value="1"/>
</dbReference>
<dbReference type="Proteomes" id="UP000076023">
    <property type="component" value="Unassembled WGS sequence"/>
</dbReference>
<keyword evidence="1" id="KW-0677">Repeat</keyword>
<proteinExistence type="predicted"/>
<dbReference type="Pfam" id="PF13181">
    <property type="entry name" value="TPR_8"/>
    <property type="match status" value="1"/>
</dbReference>
<dbReference type="SUPFAM" id="SSF48452">
    <property type="entry name" value="TPR-like"/>
    <property type="match status" value="1"/>
</dbReference>
<evidence type="ECO:0000256" key="3">
    <source>
        <dbReference type="PROSITE-ProRule" id="PRU00339"/>
    </source>
</evidence>
<name>A0A146GE90_TERSA</name>
<keyword evidence="2 3" id="KW-0802">TPR repeat</keyword>
<gene>
    <name evidence="4" type="ORF">TSACC_327</name>
</gene>
<dbReference type="EMBL" id="BDCO01000003">
    <property type="protein sequence ID" value="GAT34967.1"/>
    <property type="molecule type" value="Genomic_DNA"/>
</dbReference>
<dbReference type="PROSITE" id="PS50005">
    <property type="entry name" value="TPR"/>
    <property type="match status" value="1"/>
</dbReference>
<organism evidence="4 5">
    <name type="scientific">Terrimicrobium sacchariphilum</name>
    <dbReference type="NCBI Taxonomy" id="690879"/>
    <lineage>
        <taxon>Bacteria</taxon>
        <taxon>Pseudomonadati</taxon>
        <taxon>Verrucomicrobiota</taxon>
        <taxon>Terrimicrobiia</taxon>
        <taxon>Terrimicrobiales</taxon>
        <taxon>Terrimicrobiaceae</taxon>
        <taxon>Terrimicrobium</taxon>
    </lineage>
</organism>
<dbReference type="Pfam" id="PF07719">
    <property type="entry name" value="TPR_2"/>
    <property type="match status" value="1"/>
</dbReference>
<dbReference type="PANTHER" id="PTHR16193:SF0">
    <property type="entry name" value="TETRATRICOPEPTIDE REPEAT PROTEIN 27"/>
    <property type="match status" value="1"/>
</dbReference>
<dbReference type="AlphaFoldDB" id="A0A146GE90"/>
<dbReference type="InterPro" id="IPR044244">
    <property type="entry name" value="TTC27/Emw1"/>
</dbReference>
<accession>A0A146GE90</accession>
<dbReference type="STRING" id="690879.TSACC_327"/>
<dbReference type="RefSeq" id="WP_075080831.1">
    <property type="nucleotide sequence ID" value="NZ_BDCO01000003.1"/>
</dbReference>